<comment type="caution">
    <text evidence="1">The sequence shown here is derived from an EMBL/GenBank/DDBJ whole genome shotgun (WGS) entry which is preliminary data.</text>
</comment>
<organism evidence="1 2">
    <name type="scientific">Bacillus capparidis</name>
    <dbReference type="NCBI Taxonomy" id="1840411"/>
    <lineage>
        <taxon>Bacteria</taxon>
        <taxon>Bacillati</taxon>
        <taxon>Bacillota</taxon>
        <taxon>Bacilli</taxon>
        <taxon>Bacillales</taxon>
        <taxon>Bacillaceae</taxon>
        <taxon>Bacillus</taxon>
    </lineage>
</organism>
<dbReference type="Proteomes" id="UP000674416">
    <property type="component" value="Unassembled WGS sequence"/>
</dbReference>
<accession>A0ABS4CVA6</accession>
<reference evidence="1 2" key="1">
    <citation type="submission" date="2021-01" db="EMBL/GenBank/DDBJ databases">
        <title>Genomic Encyclopedia of Type Strains, Phase IV (KMG-IV): sequencing the most valuable type-strain genomes for metagenomic binning, comparative biology and taxonomic classification.</title>
        <authorList>
            <person name="Goeker M."/>
        </authorList>
    </citation>
    <scope>NUCLEOTIDE SEQUENCE [LARGE SCALE GENOMIC DNA]</scope>
    <source>
        <strain evidence="1 2">DSM 103394</strain>
    </source>
</reference>
<evidence type="ECO:0000313" key="2">
    <source>
        <dbReference type="Proteomes" id="UP000674416"/>
    </source>
</evidence>
<sequence>MSKRVGFVCGSGCDRDCDRGLFFIIKNASAANDGYIAYMAGKIEFALAVVSIHM</sequence>
<name>A0ABS4CVA6_9BACI</name>
<evidence type="ECO:0000313" key="1">
    <source>
        <dbReference type="EMBL" id="MBP1081527.1"/>
    </source>
</evidence>
<dbReference type="EMBL" id="JAFDST010000002">
    <property type="protein sequence ID" value="MBP1081527.1"/>
    <property type="molecule type" value="Genomic_DNA"/>
</dbReference>
<dbReference type="RefSeq" id="WP_158320308.1">
    <property type="nucleotide sequence ID" value="NZ_JAFDST010000002.1"/>
</dbReference>
<keyword evidence="2" id="KW-1185">Reference proteome</keyword>
<protein>
    <submittedName>
        <fullName evidence="1">Uncharacterized protein</fullName>
    </submittedName>
</protein>
<proteinExistence type="predicted"/>
<gene>
    <name evidence="1" type="ORF">JOC74_002020</name>
</gene>